<feature type="transmembrane region" description="Helical" evidence="11">
    <location>
        <begin position="183"/>
        <end position="209"/>
    </location>
</feature>
<evidence type="ECO:0000256" key="1">
    <source>
        <dbReference type="ARBA" id="ARBA00004651"/>
    </source>
</evidence>
<dbReference type="CDD" id="cd06579">
    <property type="entry name" value="TM_PBP1_transp_AraH_like"/>
    <property type="match status" value="1"/>
</dbReference>
<evidence type="ECO:0000256" key="9">
    <source>
        <dbReference type="ARBA" id="ARBA00025439"/>
    </source>
</evidence>
<dbReference type="Proteomes" id="UP001242480">
    <property type="component" value="Unassembled WGS sequence"/>
</dbReference>
<evidence type="ECO:0000256" key="7">
    <source>
        <dbReference type="ARBA" id="ARBA00022989"/>
    </source>
</evidence>
<dbReference type="PANTHER" id="PTHR32196:SF71">
    <property type="entry name" value="AUTOINDUCER 2 IMPORT SYSTEM PERMEASE PROTEIN LSRD"/>
    <property type="match status" value="1"/>
</dbReference>
<evidence type="ECO:0000256" key="10">
    <source>
        <dbReference type="ARBA" id="ARBA00039381"/>
    </source>
</evidence>
<feature type="transmembrane region" description="Helical" evidence="11">
    <location>
        <begin position="230"/>
        <end position="252"/>
    </location>
</feature>
<keyword evidence="7 11" id="KW-1133">Transmembrane helix</keyword>
<feature type="transmembrane region" description="Helical" evidence="11">
    <location>
        <begin position="63"/>
        <end position="79"/>
    </location>
</feature>
<keyword evidence="13" id="KW-1185">Reference proteome</keyword>
<evidence type="ECO:0000256" key="6">
    <source>
        <dbReference type="ARBA" id="ARBA00022692"/>
    </source>
</evidence>
<keyword evidence="3" id="KW-0813">Transport</keyword>
<evidence type="ECO:0000256" key="4">
    <source>
        <dbReference type="ARBA" id="ARBA00022475"/>
    </source>
</evidence>
<dbReference type="InterPro" id="IPR001851">
    <property type="entry name" value="ABC_transp_permease"/>
</dbReference>
<keyword evidence="8 11" id="KW-0472">Membrane</keyword>
<evidence type="ECO:0000256" key="3">
    <source>
        <dbReference type="ARBA" id="ARBA00022448"/>
    </source>
</evidence>
<keyword evidence="5" id="KW-0997">Cell inner membrane</keyword>
<evidence type="ECO:0000256" key="5">
    <source>
        <dbReference type="ARBA" id="ARBA00022519"/>
    </source>
</evidence>
<evidence type="ECO:0000256" key="2">
    <source>
        <dbReference type="ARBA" id="ARBA00011262"/>
    </source>
</evidence>
<protein>
    <recommendedName>
        <fullName evidence="10">Autoinducer 2 import system permease protein LsrD</fullName>
    </recommendedName>
</protein>
<name>A0ABU0J3Q4_9HYPH</name>
<organism evidence="12 13">
    <name type="scientific">Labrys wisconsinensis</name>
    <dbReference type="NCBI Taxonomy" id="425677"/>
    <lineage>
        <taxon>Bacteria</taxon>
        <taxon>Pseudomonadati</taxon>
        <taxon>Pseudomonadota</taxon>
        <taxon>Alphaproteobacteria</taxon>
        <taxon>Hyphomicrobiales</taxon>
        <taxon>Xanthobacteraceae</taxon>
        <taxon>Labrys</taxon>
    </lineage>
</organism>
<evidence type="ECO:0000313" key="12">
    <source>
        <dbReference type="EMBL" id="MDQ0468240.1"/>
    </source>
</evidence>
<dbReference type="Pfam" id="PF02653">
    <property type="entry name" value="BPD_transp_2"/>
    <property type="match status" value="1"/>
</dbReference>
<keyword evidence="6 11" id="KW-0812">Transmembrane</keyword>
<feature type="transmembrane region" description="Helical" evidence="11">
    <location>
        <begin position="86"/>
        <end position="105"/>
    </location>
</feature>
<feature type="transmembrane region" description="Helical" evidence="11">
    <location>
        <begin position="111"/>
        <end position="134"/>
    </location>
</feature>
<evidence type="ECO:0000256" key="8">
    <source>
        <dbReference type="ARBA" id="ARBA00023136"/>
    </source>
</evidence>
<dbReference type="PANTHER" id="PTHR32196">
    <property type="entry name" value="ABC TRANSPORTER PERMEASE PROTEIN YPHD-RELATED-RELATED"/>
    <property type="match status" value="1"/>
</dbReference>
<evidence type="ECO:0000313" key="13">
    <source>
        <dbReference type="Proteomes" id="UP001242480"/>
    </source>
</evidence>
<keyword evidence="4" id="KW-1003">Cell membrane</keyword>
<gene>
    <name evidence="12" type="ORF">QO011_001235</name>
</gene>
<comment type="subunit">
    <text evidence="2">The complex is composed of two ATP-binding proteins (LsrA), two transmembrane proteins (LsrC and LsrD) and a solute-binding protein (LsrB).</text>
</comment>
<comment type="caution">
    <text evidence="12">The sequence shown here is derived from an EMBL/GenBank/DDBJ whole genome shotgun (WGS) entry which is preliminary data.</text>
</comment>
<accession>A0ABU0J3Q4</accession>
<proteinExistence type="predicted"/>
<dbReference type="EMBL" id="JAUSVX010000001">
    <property type="protein sequence ID" value="MDQ0468240.1"/>
    <property type="molecule type" value="Genomic_DNA"/>
</dbReference>
<feature type="transmembrane region" description="Helical" evidence="11">
    <location>
        <begin position="309"/>
        <end position="329"/>
    </location>
</feature>
<sequence length="337" mass="35528">MTDVPAESLRYQVLDRAPLRWSDRLLRWETILVILLVAVVVFNTILSPYFLDLYNLSDTTQNFSEKAIVALGMALLILVREIDLSVAAIMALASLAMGLAMQAGAGPGTLVLIALAVGALCGAFNGLLVTAFGLPAIVVTIGTMSLYRGIAQVVLGDGAITTYPPEFTEWAQNFILDEPPLYLAFSLFLALAAVFAVVLHGTVWGRMLYAIGNNPVAARYSGIPVGRIRFILFVLTGLLAGLAAALLTARIGSTRPNLALGWELDIVTMVVLGGVSIAGGSGTIPGVVIAVFVLGLATFGLTLLNVPGIVINVVIGLLLVASIALPIIVRRLIARRP</sequence>
<feature type="transmembrane region" description="Helical" evidence="11">
    <location>
        <begin position="30"/>
        <end position="51"/>
    </location>
</feature>
<evidence type="ECO:0000256" key="11">
    <source>
        <dbReference type="SAM" id="Phobius"/>
    </source>
</evidence>
<comment type="subcellular location">
    <subcellularLocation>
        <location evidence="1">Cell membrane</location>
        <topology evidence="1">Multi-pass membrane protein</topology>
    </subcellularLocation>
</comment>
<reference evidence="12 13" key="1">
    <citation type="submission" date="2023-07" db="EMBL/GenBank/DDBJ databases">
        <title>Genomic Encyclopedia of Type Strains, Phase IV (KMG-IV): sequencing the most valuable type-strain genomes for metagenomic binning, comparative biology and taxonomic classification.</title>
        <authorList>
            <person name="Goeker M."/>
        </authorList>
    </citation>
    <scope>NUCLEOTIDE SEQUENCE [LARGE SCALE GENOMIC DNA]</scope>
    <source>
        <strain evidence="12 13">DSM 19619</strain>
    </source>
</reference>
<comment type="function">
    <text evidence="9">Part of the ABC transporter complex LsrABCD involved in autoinducer 2 (AI-2) import. Probably responsible for the translocation of the substrate across the membrane.</text>
</comment>
<dbReference type="RefSeq" id="WP_307269052.1">
    <property type="nucleotide sequence ID" value="NZ_JAUSVX010000001.1"/>
</dbReference>